<dbReference type="PROSITE" id="PS51257">
    <property type="entry name" value="PROKAR_LIPOPROTEIN"/>
    <property type="match status" value="1"/>
</dbReference>
<dbReference type="Gene3D" id="3.55.50.70">
    <property type="match status" value="1"/>
</dbReference>
<dbReference type="InterPro" id="IPR033645">
    <property type="entry name" value="VirB9/CagX/TrbG_C"/>
</dbReference>
<comment type="similarity">
    <text evidence="1">Belongs to the TrbG/VirB9 family.</text>
</comment>
<dbReference type="Gene3D" id="2.60.40.2500">
    <property type="match status" value="1"/>
</dbReference>
<dbReference type="RefSeq" id="WP_121739109.1">
    <property type="nucleotide sequence ID" value="NZ_CP032153.1"/>
</dbReference>
<protein>
    <recommendedName>
        <fullName evidence="5">Toxin co-regulated pilus biosynthesis protein Q C-terminal domain-containing protein</fullName>
    </recommendedName>
</protein>
<evidence type="ECO:0000313" key="6">
    <source>
        <dbReference type="EMBL" id="AYN21273.1"/>
    </source>
</evidence>
<gene>
    <name evidence="6" type="ORF">D3M96_12505</name>
</gene>
<proteinExistence type="inferred from homology"/>
<feature type="signal peptide" evidence="4">
    <location>
        <begin position="1"/>
        <end position="19"/>
    </location>
</feature>
<keyword evidence="2 4" id="KW-0732">Signal</keyword>
<feature type="domain" description="Toxin co-regulated pilus biosynthesis protein Q C-terminal" evidence="5">
    <location>
        <begin position="260"/>
        <end position="339"/>
    </location>
</feature>
<dbReference type="InterPro" id="IPR038161">
    <property type="entry name" value="VirB9/CagX/TrbG_C_sf"/>
</dbReference>
<reference evidence="6 7" key="1">
    <citation type="submission" date="2018-09" db="EMBL/GenBank/DDBJ databases">
        <title>Complete genome sequence of the hydrocarbonoclastic bacterium Alcaligenes aquatilis QD168, isolated from a crude-oil polluted marine sediment of Central Chile.</title>
        <authorList>
            <person name="Duran R.E."/>
            <person name="Barra B."/>
            <person name="Salva-Serra F."/>
            <person name="Mendez V."/>
            <person name="Moore E.R.B."/>
            <person name="Seeger M."/>
        </authorList>
    </citation>
    <scope>NUCLEOTIDE SEQUENCE [LARGE SCALE GENOMIC DNA]</scope>
    <source>
        <strain evidence="6 7">QD168</strain>
    </source>
</reference>
<evidence type="ECO:0000256" key="3">
    <source>
        <dbReference type="SAM" id="MobiDB-lite"/>
    </source>
</evidence>
<dbReference type="OrthoDB" id="8963661at2"/>
<dbReference type="Pfam" id="PF10671">
    <property type="entry name" value="TcpQ"/>
    <property type="match status" value="1"/>
</dbReference>
<organism evidence="6 7">
    <name type="scientific">Alcaligenes aquatilis</name>
    <dbReference type="NCBI Taxonomy" id="323284"/>
    <lineage>
        <taxon>Bacteria</taxon>
        <taxon>Pseudomonadati</taxon>
        <taxon>Pseudomonadota</taxon>
        <taxon>Betaproteobacteria</taxon>
        <taxon>Burkholderiales</taxon>
        <taxon>Alcaligenaceae</taxon>
        <taxon>Alcaligenes</taxon>
    </lineage>
</organism>
<dbReference type="Proteomes" id="UP000268070">
    <property type="component" value="Chromosome"/>
</dbReference>
<evidence type="ECO:0000313" key="7">
    <source>
        <dbReference type="Proteomes" id="UP000268070"/>
    </source>
</evidence>
<evidence type="ECO:0000256" key="4">
    <source>
        <dbReference type="SAM" id="SignalP"/>
    </source>
</evidence>
<dbReference type="AlphaFoldDB" id="A0A3G2HW45"/>
<dbReference type="Pfam" id="PF03524">
    <property type="entry name" value="CagX"/>
    <property type="match status" value="1"/>
</dbReference>
<dbReference type="KEGG" id="aaqu:D3M96_12505"/>
<evidence type="ECO:0000259" key="5">
    <source>
        <dbReference type="Pfam" id="PF10671"/>
    </source>
</evidence>
<name>A0A3G2HW45_9BURK</name>
<dbReference type="InterPro" id="IPR010258">
    <property type="entry name" value="Conjugal_tfr_TrbG/VirB9/CagX"/>
</dbReference>
<accession>A0A3G2HW45</accession>
<evidence type="ECO:0000256" key="2">
    <source>
        <dbReference type="ARBA" id="ARBA00022729"/>
    </source>
</evidence>
<sequence length="355" mass="38745">MRFLVRFCIVLICALGLSACQSSQGPDGLLADPGARVFNFDWRLSGDPKVGPMQVFDNGTRIWLHFAPDQILPAVFGRRDGQEVLLSLRPSGQFQLVDGLWAELVFRAGRAQAQASLRRKSSQSEGSALSGAEESDVLAQPLLVGDPLKPSSVGAVQVLELEPVRAGQSRQGADQEEARRSRSSQNAALPASLSTQELENEAQRSRSRQHGSASVQSGLALIPVLGKEPEPAPAQLVQRVAFQASSDMWAVNLPNPDSTVFELRLKDRTLRQALMRWAKQAKWVFAPEHWTLEVDFPVKAAATFKGSFESAVVQLLTAAQLNAHSLQACFYSNQVLRVLASPQPCDPSVQQQERS</sequence>
<dbReference type="InterPro" id="IPR018927">
    <property type="entry name" value="Pilus_synth_Q_C"/>
</dbReference>
<feature type="region of interest" description="Disordered" evidence="3">
    <location>
        <begin position="165"/>
        <end position="214"/>
    </location>
</feature>
<evidence type="ECO:0000256" key="1">
    <source>
        <dbReference type="ARBA" id="ARBA00006135"/>
    </source>
</evidence>
<feature type="compositionally biased region" description="Polar residues" evidence="3">
    <location>
        <begin position="183"/>
        <end position="197"/>
    </location>
</feature>
<feature type="chain" id="PRO_5018317124" description="Toxin co-regulated pilus biosynthesis protein Q C-terminal domain-containing protein" evidence="4">
    <location>
        <begin position="20"/>
        <end position="355"/>
    </location>
</feature>
<dbReference type="EMBL" id="CP032153">
    <property type="protein sequence ID" value="AYN21273.1"/>
    <property type="molecule type" value="Genomic_DNA"/>
</dbReference>
<dbReference type="CDD" id="cd06911">
    <property type="entry name" value="VirB9_CagX_TrbG"/>
    <property type="match status" value="1"/>
</dbReference>